<dbReference type="CDD" id="cd00761">
    <property type="entry name" value="Glyco_tranf_GTA_type"/>
    <property type="match status" value="1"/>
</dbReference>
<dbReference type="GO" id="GO:0016757">
    <property type="term" value="F:glycosyltransferase activity"/>
    <property type="evidence" value="ECO:0007669"/>
    <property type="project" value="UniProtKB-KW"/>
</dbReference>
<evidence type="ECO:0000259" key="4">
    <source>
        <dbReference type="Pfam" id="PF00535"/>
    </source>
</evidence>
<gene>
    <name evidence="5" type="ORF">J3491_04820</name>
</gene>
<evidence type="ECO:0000313" key="6">
    <source>
        <dbReference type="Proteomes" id="UP000664161"/>
    </source>
</evidence>
<dbReference type="Gene3D" id="3.90.550.10">
    <property type="entry name" value="Spore Coat Polysaccharide Biosynthesis Protein SpsA, Chain A"/>
    <property type="match status" value="1"/>
</dbReference>
<accession>A0AAW4IV75</accession>
<keyword evidence="3" id="KW-0808">Transferase</keyword>
<name>A0AAW4IV75_9GAMM</name>
<evidence type="ECO:0000256" key="2">
    <source>
        <dbReference type="ARBA" id="ARBA00022676"/>
    </source>
</evidence>
<dbReference type="EMBL" id="JAGBKN010000007">
    <property type="protein sequence ID" value="MBO1516658.1"/>
    <property type="molecule type" value="Genomic_DNA"/>
</dbReference>
<evidence type="ECO:0000256" key="1">
    <source>
        <dbReference type="ARBA" id="ARBA00006739"/>
    </source>
</evidence>
<dbReference type="AlphaFoldDB" id="A0AAW4IV75"/>
<dbReference type="InterPro" id="IPR050834">
    <property type="entry name" value="Glycosyltransf_2"/>
</dbReference>
<dbReference type="Pfam" id="PF00535">
    <property type="entry name" value="Glycos_transf_2"/>
    <property type="match status" value="1"/>
</dbReference>
<dbReference type="RefSeq" id="WP_207969360.1">
    <property type="nucleotide sequence ID" value="NZ_JAGBKN010000007.1"/>
</dbReference>
<dbReference type="Proteomes" id="UP000664161">
    <property type="component" value="Unassembled WGS sequence"/>
</dbReference>
<feature type="domain" description="Glycosyltransferase 2-like" evidence="4">
    <location>
        <begin position="8"/>
        <end position="137"/>
    </location>
</feature>
<proteinExistence type="inferred from homology"/>
<dbReference type="SUPFAM" id="SSF53448">
    <property type="entry name" value="Nucleotide-diphospho-sugar transferases"/>
    <property type="match status" value="1"/>
</dbReference>
<dbReference type="PANTHER" id="PTHR43685">
    <property type="entry name" value="GLYCOSYLTRANSFERASE"/>
    <property type="match status" value="1"/>
</dbReference>
<protein>
    <submittedName>
        <fullName evidence="5">Glycosyltransferase family 2 protein</fullName>
    </submittedName>
</protein>
<reference evidence="5 6" key="1">
    <citation type="submission" date="2021-03" db="EMBL/GenBank/DDBJ databases">
        <authorList>
            <person name="Shang D.-D."/>
            <person name="Du Z.-J."/>
            <person name="Chen G.-J."/>
        </authorList>
    </citation>
    <scope>NUCLEOTIDE SEQUENCE [LARGE SCALE GENOMIC DNA]</scope>
    <source>
        <strain evidence="5 6">F2608</strain>
    </source>
</reference>
<comment type="caution">
    <text evidence="5">The sequence shown here is derived from an EMBL/GenBank/DDBJ whole genome shotgun (WGS) entry which is preliminary data.</text>
</comment>
<dbReference type="InterPro" id="IPR029044">
    <property type="entry name" value="Nucleotide-diphossugar_trans"/>
</dbReference>
<dbReference type="InterPro" id="IPR001173">
    <property type="entry name" value="Glyco_trans_2-like"/>
</dbReference>
<dbReference type="PANTHER" id="PTHR43685:SF5">
    <property type="entry name" value="GLYCOSYLTRANSFERASE EPSE-RELATED"/>
    <property type="match status" value="1"/>
</dbReference>
<comment type="similarity">
    <text evidence="1">Belongs to the glycosyltransferase 2 family.</text>
</comment>
<keyword evidence="2" id="KW-0328">Glycosyltransferase</keyword>
<organism evidence="5 6">
    <name type="scientific">Psychrobacter halodurans</name>
    <dbReference type="NCBI Taxonomy" id="2818439"/>
    <lineage>
        <taxon>Bacteria</taxon>
        <taxon>Pseudomonadati</taxon>
        <taxon>Pseudomonadota</taxon>
        <taxon>Gammaproteobacteria</taxon>
        <taxon>Moraxellales</taxon>
        <taxon>Moraxellaceae</taxon>
        <taxon>Psychrobacter</taxon>
    </lineage>
</organism>
<evidence type="ECO:0000256" key="3">
    <source>
        <dbReference type="ARBA" id="ARBA00022679"/>
    </source>
</evidence>
<evidence type="ECO:0000313" key="5">
    <source>
        <dbReference type="EMBL" id="MBO1516658.1"/>
    </source>
</evidence>
<keyword evidence="6" id="KW-1185">Reference proteome</keyword>
<sequence length="293" mass="33195">MKNQTYVSIGIPIYNAEAYLADAIKSILAQTHERWELILLDDGSTDGSLAIAQHFAASDDRIKFLYDGANKKLPARLNQLIAVAQYDYVARMDADDLVHPDRLAIQLRFLEKNPDYDLVSTGVVSIDNHNQVYGCRHVEHLYTGFEKIEAAYPIVHASILAKKSWYQRHAYNEAYPRSEDYDLWCRAIASQDLKLAVLPDLLYYYREEGNLSLAKIIRSYKDSFQTYCDYKNPRRLSATKLAGSIKLAAKVSTVKLLDSAGLLQKIANKRNKLTMSTALRAQHQAVVDSICDI</sequence>